<dbReference type="PANTHER" id="PTHR12151">
    <property type="entry name" value="ELECTRON TRANSPORT PROTIN SCO1/SENC FAMILY MEMBER"/>
    <property type="match status" value="1"/>
</dbReference>
<evidence type="ECO:0000313" key="8">
    <source>
        <dbReference type="Proteomes" id="UP000053766"/>
    </source>
</evidence>
<feature type="disulfide bond" description="Redox-active" evidence="4">
    <location>
        <begin position="168"/>
        <end position="172"/>
    </location>
</feature>
<dbReference type="Gene3D" id="3.40.30.10">
    <property type="entry name" value="Glutaredoxin"/>
    <property type="match status" value="1"/>
</dbReference>
<name>A0A0D8XFE3_DICVI</name>
<keyword evidence="8" id="KW-1185">Reference proteome</keyword>
<feature type="binding site" evidence="3">
    <location>
        <position position="172"/>
    </location>
    <ligand>
        <name>Cu cation</name>
        <dbReference type="ChEBI" id="CHEBI:23378"/>
    </ligand>
</feature>
<comment type="similarity">
    <text evidence="1">Belongs to the SCO1/2 family.</text>
</comment>
<dbReference type="InterPro" id="IPR003782">
    <property type="entry name" value="SCO1/SenC"/>
</dbReference>
<keyword evidence="5" id="KW-0472">Membrane</keyword>
<keyword evidence="5" id="KW-0812">Transmembrane</keyword>
<dbReference type="FunFam" id="3.40.30.10:FF:000013">
    <property type="entry name" value="Blast:Protein SCO1 homolog, mitochondrial"/>
    <property type="match status" value="1"/>
</dbReference>
<feature type="binding site" evidence="3">
    <location>
        <position position="263"/>
    </location>
    <ligand>
        <name>Cu cation</name>
        <dbReference type="ChEBI" id="CHEBI:23378"/>
    </ligand>
</feature>
<reference evidence="7 8" key="1">
    <citation type="submission" date="2013-11" db="EMBL/GenBank/DDBJ databases">
        <title>Draft genome of the bovine lungworm Dictyocaulus viviparus.</title>
        <authorList>
            <person name="Mitreva M."/>
        </authorList>
    </citation>
    <scope>NUCLEOTIDE SEQUENCE [LARGE SCALE GENOMIC DNA]</scope>
    <source>
        <strain evidence="7 8">HannoverDv2000</strain>
    </source>
</reference>
<feature type="transmembrane region" description="Helical" evidence="5">
    <location>
        <begin position="92"/>
        <end position="114"/>
    </location>
</feature>
<dbReference type="Pfam" id="PF02630">
    <property type="entry name" value="SCO1-SenC"/>
    <property type="match status" value="1"/>
</dbReference>
<proteinExistence type="inferred from homology"/>
<dbReference type="Proteomes" id="UP000053766">
    <property type="component" value="Unassembled WGS sequence"/>
</dbReference>
<dbReference type="OrthoDB" id="270009at2759"/>
<dbReference type="InterPro" id="IPR036249">
    <property type="entry name" value="Thioredoxin-like_sf"/>
</dbReference>
<evidence type="ECO:0000313" key="7">
    <source>
        <dbReference type="EMBL" id="KJH43350.1"/>
    </source>
</evidence>
<evidence type="ECO:0000256" key="2">
    <source>
        <dbReference type="ARBA" id="ARBA00023008"/>
    </source>
</evidence>
<dbReference type="SUPFAM" id="SSF52833">
    <property type="entry name" value="Thioredoxin-like"/>
    <property type="match status" value="1"/>
</dbReference>
<keyword evidence="5" id="KW-1133">Transmembrane helix</keyword>
<reference evidence="8" key="2">
    <citation type="journal article" date="2016" name="Sci. Rep.">
        <title>Dictyocaulus viviparus genome, variome and transcriptome elucidate lungworm biology and support future intervention.</title>
        <authorList>
            <person name="McNulty S.N."/>
            <person name="Strube C."/>
            <person name="Rosa B.A."/>
            <person name="Martin J.C."/>
            <person name="Tyagi R."/>
            <person name="Choi Y.J."/>
            <person name="Wang Q."/>
            <person name="Hallsworth Pepin K."/>
            <person name="Zhang X."/>
            <person name="Ozersky P."/>
            <person name="Wilson R.K."/>
            <person name="Sternberg P.W."/>
            <person name="Gasser R.B."/>
            <person name="Mitreva M."/>
        </authorList>
    </citation>
    <scope>NUCLEOTIDE SEQUENCE [LARGE SCALE GENOMIC DNA]</scope>
    <source>
        <strain evidence="8">HannoverDv2000</strain>
    </source>
</reference>
<evidence type="ECO:0000259" key="6">
    <source>
        <dbReference type="PROSITE" id="PS51352"/>
    </source>
</evidence>
<sequence>MILRVLPRSYFLSGSYITVFKFRKVFLVEFSSTCSCSSRKDGDDLEKELKKLAEVVGKDVDSALKKGETGIDKNFMNFKAQSERYVYNRTVFSWKVAAATLGIGVSCLAALLYIRKLRMEERERHMKYLAGKARIGGEWELVNTEGKLEGSEQLKGNWLLIYFGFTHCPDICPDEIEKMAKVVEILDSKPAKDKISIKPIFISVDPERDTPARVKEYCAEFSPKIQGYTGSQEQVNKVTKTFRVYYSKGPKTGRNADDYIVDHTVITYLIDPDGNFHDYYNRNRTAEEIADIIELKVFKYHAKNRKKILGF</sequence>
<dbReference type="GO" id="GO:0033617">
    <property type="term" value="P:mitochondrial respiratory chain complex IV assembly"/>
    <property type="evidence" value="ECO:0007669"/>
    <property type="project" value="TreeGrafter"/>
</dbReference>
<dbReference type="AlphaFoldDB" id="A0A0D8XFE3"/>
<dbReference type="PROSITE" id="PS51352">
    <property type="entry name" value="THIOREDOXIN_2"/>
    <property type="match status" value="1"/>
</dbReference>
<evidence type="ECO:0000256" key="4">
    <source>
        <dbReference type="PIRSR" id="PIRSR603782-2"/>
    </source>
</evidence>
<evidence type="ECO:0000256" key="3">
    <source>
        <dbReference type="PIRSR" id="PIRSR603782-1"/>
    </source>
</evidence>
<evidence type="ECO:0000256" key="5">
    <source>
        <dbReference type="SAM" id="Phobius"/>
    </source>
</evidence>
<keyword evidence="3" id="KW-0479">Metal-binding</keyword>
<protein>
    <submittedName>
        <fullName evidence="7">SCO1/SenC</fullName>
    </submittedName>
</protein>
<dbReference type="InterPro" id="IPR013766">
    <property type="entry name" value="Thioredoxin_domain"/>
</dbReference>
<keyword evidence="4" id="KW-1015">Disulfide bond</keyword>
<gene>
    <name evidence="7" type="ORF">DICVIV_10639</name>
</gene>
<dbReference type="GO" id="GO:0046872">
    <property type="term" value="F:metal ion binding"/>
    <property type="evidence" value="ECO:0007669"/>
    <property type="project" value="UniProtKB-KW"/>
</dbReference>
<evidence type="ECO:0000256" key="1">
    <source>
        <dbReference type="ARBA" id="ARBA00010996"/>
    </source>
</evidence>
<feature type="binding site" evidence="3">
    <location>
        <position position="168"/>
    </location>
    <ligand>
        <name>Cu cation</name>
        <dbReference type="ChEBI" id="CHEBI:23378"/>
    </ligand>
</feature>
<feature type="domain" description="Thioredoxin" evidence="6">
    <location>
        <begin position="130"/>
        <end position="298"/>
    </location>
</feature>
<dbReference type="STRING" id="29172.A0A0D8XFE3"/>
<dbReference type="GO" id="GO:0005739">
    <property type="term" value="C:mitochondrion"/>
    <property type="evidence" value="ECO:0007669"/>
    <property type="project" value="GOC"/>
</dbReference>
<dbReference type="CDD" id="cd02968">
    <property type="entry name" value="SCO"/>
    <property type="match status" value="1"/>
</dbReference>
<accession>A0A0D8XFE3</accession>
<keyword evidence="2 3" id="KW-0186">Copper</keyword>
<dbReference type="PANTHER" id="PTHR12151:SF5">
    <property type="entry name" value="AT19154P"/>
    <property type="match status" value="1"/>
</dbReference>
<organism evidence="7 8">
    <name type="scientific">Dictyocaulus viviparus</name>
    <name type="common">Bovine lungworm</name>
    <dbReference type="NCBI Taxonomy" id="29172"/>
    <lineage>
        <taxon>Eukaryota</taxon>
        <taxon>Metazoa</taxon>
        <taxon>Ecdysozoa</taxon>
        <taxon>Nematoda</taxon>
        <taxon>Chromadorea</taxon>
        <taxon>Rhabditida</taxon>
        <taxon>Rhabditina</taxon>
        <taxon>Rhabditomorpha</taxon>
        <taxon>Strongyloidea</taxon>
        <taxon>Metastrongylidae</taxon>
        <taxon>Dictyocaulus</taxon>
    </lineage>
</organism>
<dbReference type="EMBL" id="KN716568">
    <property type="protein sequence ID" value="KJH43350.1"/>
    <property type="molecule type" value="Genomic_DNA"/>
</dbReference>